<sequence>MHPNVLKETKYYSVTVGHFFTAIHNLKLLFLNSRRFHLLHDLKILLANRTSYS</sequence>
<proteinExistence type="predicted"/>
<dbReference type="AlphaFoldDB" id="A0A0E9TVU6"/>
<accession>A0A0E9TVU6</accession>
<name>A0A0E9TVU6_ANGAN</name>
<dbReference type="EMBL" id="GBXM01050803">
    <property type="protein sequence ID" value="JAH57774.1"/>
    <property type="molecule type" value="Transcribed_RNA"/>
</dbReference>
<protein>
    <submittedName>
        <fullName evidence="1">Uncharacterized protein</fullName>
    </submittedName>
</protein>
<reference evidence="1" key="1">
    <citation type="submission" date="2014-11" db="EMBL/GenBank/DDBJ databases">
        <authorList>
            <person name="Amaro Gonzalez C."/>
        </authorList>
    </citation>
    <scope>NUCLEOTIDE SEQUENCE</scope>
</reference>
<reference evidence="1" key="2">
    <citation type="journal article" date="2015" name="Fish Shellfish Immunol.">
        <title>Early steps in the European eel (Anguilla anguilla)-Vibrio vulnificus interaction in the gills: Role of the RtxA13 toxin.</title>
        <authorList>
            <person name="Callol A."/>
            <person name="Pajuelo D."/>
            <person name="Ebbesson L."/>
            <person name="Teles M."/>
            <person name="MacKenzie S."/>
            <person name="Amaro C."/>
        </authorList>
    </citation>
    <scope>NUCLEOTIDE SEQUENCE</scope>
</reference>
<organism evidence="1">
    <name type="scientific">Anguilla anguilla</name>
    <name type="common">European freshwater eel</name>
    <name type="synonym">Muraena anguilla</name>
    <dbReference type="NCBI Taxonomy" id="7936"/>
    <lineage>
        <taxon>Eukaryota</taxon>
        <taxon>Metazoa</taxon>
        <taxon>Chordata</taxon>
        <taxon>Craniata</taxon>
        <taxon>Vertebrata</taxon>
        <taxon>Euteleostomi</taxon>
        <taxon>Actinopterygii</taxon>
        <taxon>Neopterygii</taxon>
        <taxon>Teleostei</taxon>
        <taxon>Anguilliformes</taxon>
        <taxon>Anguillidae</taxon>
        <taxon>Anguilla</taxon>
    </lineage>
</organism>
<evidence type="ECO:0000313" key="1">
    <source>
        <dbReference type="EMBL" id="JAH57774.1"/>
    </source>
</evidence>